<dbReference type="OMA" id="AHERYFF"/>
<feature type="compositionally biased region" description="Low complexity" evidence="7">
    <location>
        <begin position="22"/>
        <end position="31"/>
    </location>
</feature>
<comment type="subcellular location">
    <subcellularLocation>
        <location evidence="1 6">Nucleus</location>
    </subcellularLocation>
</comment>
<dbReference type="VEuPathDB" id="VectorBase:AAEL020543"/>
<evidence type="ECO:0000259" key="8">
    <source>
        <dbReference type="Pfam" id="PF04084"/>
    </source>
</evidence>
<reference evidence="10" key="2">
    <citation type="journal article" date="2007" name="Science">
        <title>Genome sequence of Aedes aegypti, a major arbovirus vector.</title>
        <authorList>
            <person name="Nene V."/>
            <person name="Wortman J.R."/>
            <person name="Lawson D."/>
            <person name="Haas B."/>
            <person name="Kodira C."/>
            <person name="Tu Z.J."/>
            <person name="Loftus B."/>
            <person name="Xi Z."/>
            <person name="Megy K."/>
            <person name="Grabherr M."/>
            <person name="Ren Q."/>
            <person name="Zdobnov E.M."/>
            <person name="Lobo N.F."/>
            <person name="Campbell K.S."/>
            <person name="Brown S.E."/>
            <person name="Bonaldo M.F."/>
            <person name="Zhu J."/>
            <person name="Sinkins S.P."/>
            <person name="Hogenkamp D.G."/>
            <person name="Amedeo P."/>
            <person name="Arensburger P."/>
            <person name="Atkinson P.W."/>
            <person name="Bidwell S."/>
            <person name="Biedler J."/>
            <person name="Birney E."/>
            <person name="Bruggner R.V."/>
            <person name="Costas J."/>
            <person name="Coy M.R."/>
            <person name="Crabtree J."/>
            <person name="Crawford M."/>
            <person name="Debruyn B."/>
            <person name="Decaprio D."/>
            <person name="Eiglmeier K."/>
            <person name="Eisenstadt E."/>
            <person name="El-Dorry H."/>
            <person name="Gelbart W.M."/>
            <person name="Gomes S.L."/>
            <person name="Hammond M."/>
            <person name="Hannick L.I."/>
            <person name="Hogan J.R."/>
            <person name="Holmes M.H."/>
            <person name="Jaffe D."/>
            <person name="Johnston J.S."/>
            <person name="Kennedy R.C."/>
            <person name="Koo H."/>
            <person name="Kravitz S."/>
            <person name="Kriventseva E.V."/>
            <person name="Kulp D."/>
            <person name="Labutti K."/>
            <person name="Lee E."/>
            <person name="Li S."/>
            <person name="Lovin D.D."/>
            <person name="Mao C."/>
            <person name="Mauceli E."/>
            <person name="Menck C.F."/>
            <person name="Miller J.R."/>
            <person name="Montgomery P."/>
            <person name="Mori A."/>
            <person name="Nascimento A.L."/>
            <person name="Naveira H.F."/>
            <person name="Nusbaum C."/>
            <person name="O'leary S."/>
            <person name="Orvis J."/>
            <person name="Pertea M."/>
            <person name="Quesneville H."/>
            <person name="Reidenbach K.R."/>
            <person name="Rogers Y.H."/>
            <person name="Roth C.W."/>
            <person name="Schneider J.R."/>
            <person name="Schatz M."/>
            <person name="Shumway M."/>
            <person name="Stanke M."/>
            <person name="Stinson E.O."/>
            <person name="Tubio J.M."/>
            <person name="Vanzee J.P."/>
            <person name="Verjovski-Almeida S."/>
            <person name="Werner D."/>
            <person name="White O."/>
            <person name="Wyder S."/>
            <person name="Zeng Q."/>
            <person name="Zhao Q."/>
            <person name="Zhao Y."/>
            <person name="Hill C.A."/>
            <person name="Raikhel A.S."/>
            <person name="Soares M.B."/>
            <person name="Knudson D.L."/>
            <person name="Lee N.H."/>
            <person name="Galagan J."/>
            <person name="Salzberg S.L."/>
            <person name="Paulsen I.T."/>
            <person name="Dimopoulos G."/>
            <person name="Collins F.H."/>
            <person name="Birren B."/>
            <person name="Fraser-Liggett C.M."/>
            <person name="Severson D.W."/>
        </authorList>
    </citation>
    <scope>NUCLEOTIDE SEQUENCE [LARGE SCALE GENOMIC DNA]</scope>
    <source>
        <strain evidence="10">Liverpool</strain>
    </source>
</reference>
<keyword evidence="5 6" id="KW-0539">Nucleus</keyword>
<feature type="compositionally biased region" description="Basic and acidic residues" evidence="7">
    <location>
        <begin position="212"/>
        <end position="221"/>
    </location>
</feature>
<feature type="compositionally biased region" description="Basic residues" evidence="7">
    <location>
        <begin position="222"/>
        <end position="231"/>
    </location>
</feature>
<dbReference type="InterPro" id="IPR007220">
    <property type="entry name" value="ORC2"/>
</dbReference>
<dbReference type="HOGENOM" id="CLU_018596_3_0_1"/>
<feature type="compositionally biased region" description="Acidic residues" evidence="7">
    <location>
        <begin position="253"/>
        <end position="280"/>
    </location>
</feature>
<dbReference type="Pfam" id="PF24882">
    <property type="entry name" value="WHD_ORC2"/>
    <property type="match status" value="1"/>
</dbReference>
<evidence type="ECO:0000259" key="9">
    <source>
        <dbReference type="Pfam" id="PF24882"/>
    </source>
</evidence>
<feature type="compositionally biased region" description="Acidic residues" evidence="7">
    <location>
        <begin position="111"/>
        <end position="128"/>
    </location>
</feature>
<evidence type="ECO:0000256" key="7">
    <source>
        <dbReference type="SAM" id="MobiDB-lite"/>
    </source>
</evidence>
<dbReference type="PaxDb" id="7159-AAEL007457-PA"/>
<proteinExistence type="inferred from homology"/>
<dbReference type="eggNOG" id="KOG2928">
    <property type="taxonomic scope" value="Eukaryota"/>
</dbReference>
<feature type="compositionally biased region" description="Low complexity" evidence="7">
    <location>
        <begin position="195"/>
        <end position="206"/>
    </location>
</feature>
<sequence>MSRRKSTHVPLLDPDLDPLKLSSGDESSSRSTRSRRKSSASSTGKQSMLVKENTIEESSEAEEMMEEEYVAAHEHAAPPRRSLRHRSPNKRYTEGFVNTPSRAGRRRAEPESEEAESEQDQSEGEWQMDELVGKVKATTLFEDRLDVEGQKIFGFRTPRKRGSMNVLAASSVQRTPTVGTPTTTGRKSVSKLAVATPKTPKTPTAAGRRKSKVDLAKTPHRERTKLKKNIKKIVQDESGSDFTASDSEYVPSSEEDEDDEHEDDDKEEKEEDDEDVEEAEEAKPKRPVIRNQLGSIDIAPEKVGPSTPVPSGQRVSSRIQSRRKANLDYVLQSDDYFTSHGSSKVVTSDSTLDRLKTPRLPHDQLFRLLKELQGSKEHQNAIKKLHEEYDSYFTKWLLLMNEGYNILLYGLGSKRNLLQSFHSKMLADKPVIVVNGFFPTLTIKDILEAITGDILDLNVHSANFHELVDIIEEEFSYLPDTHLFLIVHNLDGTMLRNNKAQNILARLAKIDNIHLLASIDHINTPLIWDSSKLSYYNFSWWDVTTMLPYSDETAFENSLLVQNSGALALSSMKNVFQSLTSNSRGIFLAIVRYQLANKGNPHYPGMLFKDLYSSCREAFLVSSDLALRAQLTEFIDHKLVRMKRTVDGAENLLIPIEHGLLQQFVEENEES</sequence>
<feature type="compositionally biased region" description="Polar residues" evidence="7">
    <location>
        <begin position="309"/>
        <end position="319"/>
    </location>
</feature>
<evidence type="ECO:0000256" key="3">
    <source>
        <dbReference type="ARBA" id="ARBA00019080"/>
    </source>
</evidence>
<dbReference type="GO" id="GO:0005664">
    <property type="term" value="C:nuclear origin of replication recognition complex"/>
    <property type="evidence" value="ECO:0007669"/>
    <property type="project" value="UniProtKB-UniRule"/>
</dbReference>
<comment type="subunit">
    <text evidence="6">Component of the origin recognition complex (ORC).</text>
</comment>
<reference evidence="10" key="1">
    <citation type="submission" date="2005-10" db="EMBL/GenBank/DDBJ databases">
        <authorList>
            <person name="Loftus B.J."/>
            <person name="Nene V.M."/>
            <person name="Hannick L.I."/>
            <person name="Bidwell S."/>
            <person name="Haas B."/>
            <person name="Amedeo P."/>
            <person name="Orvis J."/>
            <person name="Wortman J.R."/>
            <person name="White O.R."/>
            <person name="Salzberg S."/>
            <person name="Shumway M."/>
            <person name="Koo H."/>
            <person name="Zhao Y."/>
            <person name="Holmes M."/>
            <person name="Miller J."/>
            <person name="Schatz M."/>
            <person name="Pop M."/>
            <person name="Pai G."/>
            <person name="Utterback T."/>
            <person name="Rogers Y.-H."/>
            <person name="Kravitz S."/>
            <person name="Fraser C.M."/>
        </authorList>
    </citation>
    <scope>NUCLEOTIDE SEQUENCE</scope>
    <source>
        <strain evidence="10">Liverpool</strain>
    </source>
</reference>
<feature type="compositionally biased region" description="Acidic residues" evidence="7">
    <location>
        <begin position="55"/>
        <end position="69"/>
    </location>
</feature>
<dbReference type="InterPro" id="IPR056772">
    <property type="entry name" value="RecA-like_ORC2"/>
</dbReference>
<evidence type="ECO:0000256" key="2">
    <source>
        <dbReference type="ARBA" id="ARBA00007421"/>
    </source>
</evidence>
<evidence type="ECO:0000256" key="1">
    <source>
        <dbReference type="ARBA" id="ARBA00004123"/>
    </source>
</evidence>
<gene>
    <name evidence="10" type="ORF">AaeL_AAEL007457</name>
</gene>
<dbReference type="Pfam" id="PF04084">
    <property type="entry name" value="RecA-like_ORC2"/>
    <property type="match status" value="1"/>
</dbReference>
<comment type="function">
    <text evidence="6">Component of the origin recognition complex (ORC) that binds origins of replication. DNA-binding is ATP-dependent. ORC is required to assemble the pre-replication complex necessary to initiate DNA replication.</text>
</comment>
<evidence type="ECO:0000256" key="4">
    <source>
        <dbReference type="ARBA" id="ARBA00022705"/>
    </source>
</evidence>
<feature type="region of interest" description="Disordered" evidence="7">
    <location>
        <begin position="166"/>
        <end position="321"/>
    </location>
</feature>
<feature type="domain" description="Origin recognition complex subunit 2 RecA-like" evidence="8">
    <location>
        <begin position="382"/>
        <end position="543"/>
    </location>
</feature>
<dbReference type="GO" id="GO:0006260">
    <property type="term" value="P:DNA replication"/>
    <property type="evidence" value="ECO:0007669"/>
    <property type="project" value="UniProtKB-UniRule"/>
</dbReference>
<evidence type="ECO:0000256" key="6">
    <source>
        <dbReference type="RuleBase" id="RU368084"/>
    </source>
</evidence>
<feature type="domain" description="Origin recognition complex subunit 2 winged-helix" evidence="9">
    <location>
        <begin position="599"/>
        <end position="658"/>
    </location>
</feature>
<dbReference type="PANTHER" id="PTHR14052">
    <property type="entry name" value="ORIGIN RECOGNITION COMPLEX SUBUNIT 2"/>
    <property type="match status" value="1"/>
</dbReference>
<feature type="region of interest" description="Disordered" evidence="7">
    <location>
        <begin position="1"/>
        <end position="128"/>
    </location>
</feature>
<comment type="similarity">
    <text evidence="2 6">Belongs to the ORC2 family.</text>
</comment>
<reference evidence="10" key="3">
    <citation type="submission" date="2012-09" db="EMBL/GenBank/DDBJ databases">
        <authorList>
            <consortium name="VectorBase"/>
        </authorList>
    </citation>
    <scope>NUCLEOTIDE SEQUENCE</scope>
    <source>
        <strain evidence="10">Liverpool</strain>
    </source>
</reference>
<evidence type="ECO:0000256" key="5">
    <source>
        <dbReference type="ARBA" id="ARBA00023242"/>
    </source>
</evidence>
<feature type="compositionally biased region" description="Low complexity" evidence="7">
    <location>
        <begin position="175"/>
        <end position="185"/>
    </location>
</feature>
<dbReference type="PhylomeDB" id="Q172B8"/>
<name>Q172B8_AEDAE</name>
<dbReference type="GO" id="GO:0003688">
    <property type="term" value="F:DNA replication origin binding"/>
    <property type="evidence" value="ECO:0007669"/>
    <property type="project" value="UniProtKB-UniRule"/>
</dbReference>
<organism evidence="10 11">
    <name type="scientific">Aedes aegypti</name>
    <name type="common">Yellowfever mosquito</name>
    <name type="synonym">Culex aegypti</name>
    <dbReference type="NCBI Taxonomy" id="7159"/>
    <lineage>
        <taxon>Eukaryota</taxon>
        <taxon>Metazoa</taxon>
        <taxon>Ecdysozoa</taxon>
        <taxon>Arthropoda</taxon>
        <taxon>Hexapoda</taxon>
        <taxon>Insecta</taxon>
        <taxon>Pterygota</taxon>
        <taxon>Neoptera</taxon>
        <taxon>Endopterygota</taxon>
        <taxon>Diptera</taxon>
        <taxon>Nematocera</taxon>
        <taxon>Culicoidea</taxon>
        <taxon>Culicidae</taxon>
        <taxon>Culicinae</taxon>
        <taxon>Aedini</taxon>
        <taxon>Aedes</taxon>
        <taxon>Stegomyia</taxon>
    </lineage>
</organism>
<dbReference type="EMBL" id="CH477442">
    <property type="protein sequence ID" value="EAT40820.1"/>
    <property type="molecule type" value="Genomic_DNA"/>
</dbReference>
<accession>Q172B8</accession>
<dbReference type="AlphaFoldDB" id="Q172B8"/>
<dbReference type="STRING" id="7159.Q172B8"/>
<evidence type="ECO:0000313" key="11">
    <source>
        <dbReference type="Proteomes" id="UP000682892"/>
    </source>
</evidence>
<keyword evidence="4 6" id="KW-0235">DNA replication</keyword>
<protein>
    <recommendedName>
        <fullName evidence="3 6">Origin recognition complex subunit 2</fullName>
    </recommendedName>
</protein>
<dbReference type="Proteomes" id="UP000682892">
    <property type="component" value="Unassembled WGS sequence"/>
</dbReference>
<evidence type="ECO:0000313" key="10">
    <source>
        <dbReference type="EMBL" id="EAT40820.1"/>
    </source>
</evidence>
<dbReference type="PANTHER" id="PTHR14052:SF0">
    <property type="entry name" value="ORIGIN RECOGNITION COMPLEX SUBUNIT 2"/>
    <property type="match status" value="1"/>
</dbReference>
<dbReference type="InterPro" id="IPR056773">
    <property type="entry name" value="WHD_ORC2"/>
</dbReference>